<dbReference type="PANTHER" id="PTHR43229">
    <property type="entry name" value="NODULATION PROTEIN J"/>
    <property type="match status" value="1"/>
</dbReference>
<dbReference type="RefSeq" id="WP_044568446.1">
    <property type="nucleotide sequence ID" value="NZ_BAABDR010000054.1"/>
</dbReference>
<dbReference type="HOGENOM" id="CLU_039483_2_0_11"/>
<comment type="caution">
    <text evidence="6">Lacks conserved residue(s) required for the propagation of feature annotation.</text>
</comment>
<comment type="similarity">
    <text evidence="6">Belongs to the ABC-2 integral membrane protein family.</text>
</comment>
<organism evidence="8">
    <name type="scientific">Streptomyces iranensis</name>
    <dbReference type="NCBI Taxonomy" id="576784"/>
    <lineage>
        <taxon>Bacteria</taxon>
        <taxon>Bacillati</taxon>
        <taxon>Actinomycetota</taxon>
        <taxon>Actinomycetes</taxon>
        <taxon>Kitasatosporales</taxon>
        <taxon>Streptomycetaceae</taxon>
        <taxon>Streptomyces</taxon>
        <taxon>Streptomyces violaceusniger group</taxon>
    </lineage>
</organism>
<dbReference type="PANTHER" id="PTHR43229:SF2">
    <property type="entry name" value="NODULATION PROTEIN J"/>
    <property type="match status" value="1"/>
</dbReference>
<feature type="transmembrane region" description="Helical" evidence="6">
    <location>
        <begin position="155"/>
        <end position="179"/>
    </location>
</feature>
<keyword evidence="4 6" id="KW-0472">Membrane</keyword>
<evidence type="ECO:0000259" key="7">
    <source>
        <dbReference type="PROSITE" id="PS51012"/>
    </source>
</evidence>
<evidence type="ECO:0000256" key="6">
    <source>
        <dbReference type="RuleBase" id="RU361157"/>
    </source>
</evidence>
<proteinExistence type="inferred from homology"/>
<dbReference type="EMBL" id="LK022848">
    <property type="protein sequence ID" value="CDR05002.1"/>
    <property type="molecule type" value="Genomic_DNA"/>
</dbReference>
<dbReference type="PROSITE" id="PS51012">
    <property type="entry name" value="ABC_TM2"/>
    <property type="match status" value="1"/>
</dbReference>
<reference evidence="9 10" key="2">
    <citation type="submission" date="2021-03" db="EMBL/GenBank/DDBJ databases">
        <title>Genomic Encyclopedia of Type Strains, Phase IV (KMG-IV): sequencing the most valuable type-strain genomes for metagenomic binning, comparative biology and taxonomic classification.</title>
        <authorList>
            <person name="Goeker M."/>
        </authorList>
    </citation>
    <scope>NUCLEOTIDE SEQUENCE [LARGE SCALE GENOMIC DNA]</scope>
    <source>
        <strain evidence="9 10">DSM 41954</strain>
    </source>
</reference>
<keyword evidence="10" id="KW-1185">Reference proteome</keyword>
<feature type="transmembrane region" description="Helical" evidence="6">
    <location>
        <begin position="244"/>
        <end position="264"/>
    </location>
</feature>
<evidence type="ECO:0000256" key="3">
    <source>
        <dbReference type="ARBA" id="ARBA00022989"/>
    </source>
</evidence>
<dbReference type="AlphaFoldDB" id="A0A060ZPN6"/>
<feature type="domain" description="ABC transmembrane type-2" evidence="7">
    <location>
        <begin position="41"/>
        <end position="270"/>
    </location>
</feature>
<keyword evidence="5" id="KW-0046">Antibiotic resistance</keyword>
<dbReference type="Proteomes" id="UP000756710">
    <property type="component" value="Unassembled WGS sequence"/>
</dbReference>
<reference evidence="8" key="1">
    <citation type="submission" date="2014-05" db="EMBL/GenBank/DDBJ databases">
        <authorList>
            <person name="Horn Fabian"/>
        </authorList>
    </citation>
    <scope>NUCLEOTIDE SEQUENCE</scope>
</reference>
<evidence type="ECO:0000256" key="2">
    <source>
        <dbReference type="ARBA" id="ARBA00022692"/>
    </source>
</evidence>
<dbReference type="EMBL" id="JAGGLR010000022">
    <property type="protein sequence ID" value="MBP2065970.1"/>
    <property type="molecule type" value="Genomic_DNA"/>
</dbReference>
<dbReference type="GO" id="GO:0046677">
    <property type="term" value="P:response to antibiotic"/>
    <property type="evidence" value="ECO:0007669"/>
    <property type="project" value="UniProtKB-KW"/>
</dbReference>
<dbReference type="GO" id="GO:0043190">
    <property type="term" value="C:ATP-binding cassette (ABC) transporter complex"/>
    <property type="evidence" value="ECO:0007669"/>
    <property type="project" value="InterPro"/>
</dbReference>
<dbReference type="GeneID" id="32468526"/>
<protein>
    <recommendedName>
        <fullName evidence="6">Transport permease protein</fullName>
    </recommendedName>
</protein>
<keyword evidence="6" id="KW-0813">Transport</keyword>
<name>A0A060ZPN6_9ACTN</name>
<dbReference type="Pfam" id="PF01061">
    <property type="entry name" value="ABC2_membrane"/>
    <property type="match status" value="1"/>
</dbReference>
<evidence type="ECO:0000256" key="5">
    <source>
        <dbReference type="ARBA" id="ARBA00023251"/>
    </source>
</evidence>
<evidence type="ECO:0000313" key="9">
    <source>
        <dbReference type="EMBL" id="MBP2065970.1"/>
    </source>
</evidence>
<feature type="transmembrane region" description="Helical" evidence="6">
    <location>
        <begin position="186"/>
        <end position="205"/>
    </location>
</feature>
<feature type="transmembrane region" description="Helical" evidence="6">
    <location>
        <begin position="42"/>
        <end position="65"/>
    </location>
</feature>
<accession>A0A060ZPN6</accession>
<dbReference type="GO" id="GO:0140359">
    <property type="term" value="F:ABC-type transporter activity"/>
    <property type="evidence" value="ECO:0007669"/>
    <property type="project" value="InterPro"/>
</dbReference>
<dbReference type="PIRSF" id="PIRSF006648">
    <property type="entry name" value="DrrB"/>
    <property type="match status" value="1"/>
</dbReference>
<keyword evidence="3 6" id="KW-1133">Transmembrane helix</keyword>
<comment type="subcellular location">
    <subcellularLocation>
        <location evidence="6">Cell membrane</location>
        <topology evidence="6">Multi-pass membrane protein</topology>
    </subcellularLocation>
    <subcellularLocation>
        <location evidence="1">Membrane</location>
        <topology evidence="1">Multi-pass membrane protein</topology>
    </subcellularLocation>
</comment>
<evidence type="ECO:0000256" key="1">
    <source>
        <dbReference type="ARBA" id="ARBA00004141"/>
    </source>
</evidence>
<evidence type="ECO:0000313" key="8">
    <source>
        <dbReference type="EMBL" id="CDR05002.1"/>
    </source>
</evidence>
<dbReference type="InterPro" id="IPR000412">
    <property type="entry name" value="ABC_2_transport"/>
</dbReference>
<gene>
    <name evidence="9" type="ORF">J2Z30_007018</name>
    <name evidence="8" type="ORF">SIRAN1982</name>
</gene>
<keyword evidence="2 6" id="KW-0812">Transmembrane</keyword>
<evidence type="ECO:0000256" key="4">
    <source>
        <dbReference type="ARBA" id="ARBA00023136"/>
    </source>
</evidence>
<dbReference type="InterPro" id="IPR051784">
    <property type="entry name" value="Nod_factor_ABC_transporter"/>
</dbReference>
<keyword evidence="6" id="KW-1003">Cell membrane</keyword>
<sequence>MSSAQHSTPAQLPADPGRGALVSHTLILAGRHLTKLRAAPQIVVFSVLQPLIMMLLFMVLFAGAVSGSQSAYLQFLLPGMLAQNAAFMVTTVGQAINSDIDKGIFDRFRSLPIARPAPLIAHILGDLPRQAATTLALLAFGFCIGFRVHTDPLSVVLAVALVLLVSFAFSWIALTIGLIADKPESVNMLVMILLFPMAFGSNTMVATDTLPGWLQAWAKVNPVTHLTDAVRALLTGPASDSGSALGSTLLACAVILVLFVPLAVRAFTRRL</sequence>
<dbReference type="InterPro" id="IPR047817">
    <property type="entry name" value="ABC2_TM_bact-type"/>
</dbReference>
<dbReference type="InterPro" id="IPR013525">
    <property type="entry name" value="ABC2_TM"/>
</dbReference>
<evidence type="ECO:0000313" key="10">
    <source>
        <dbReference type="Proteomes" id="UP000756710"/>
    </source>
</evidence>